<reference evidence="1 2" key="1">
    <citation type="submission" date="2019-03" db="EMBL/GenBank/DDBJ databases">
        <title>Genomic Encyclopedia of Archaeal and Bacterial Type Strains, Phase II (KMG-II): from individual species to whole genera.</title>
        <authorList>
            <person name="Goeker M."/>
        </authorList>
    </citation>
    <scope>NUCLEOTIDE SEQUENCE [LARGE SCALE GENOMIC DNA]</scope>
    <source>
        <strain evidence="1 2">DSM 18435</strain>
    </source>
</reference>
<dbReference type="Proteomes" id="UP000295468">
    <property type="component" value="Unassembled WGS sequence"/>
</dbReference>
<dbReference type="EMBL" id="SNYI01000002">
    <property type="protein sequence ID" value="TDQ31391.1"/>
    <property type="molecule type" value="Genomic_DNA"/>
</dbReference>
<protein>
    <submittedName>
        <fullName evidence="1">Uncharacterized protein</fullName>
    </submittedName>
</protein>
<sequence length="88" mass="10119">MKYKVIIDGGFTGIRRTYEGDVSLEKEELESLVSALKESHLPTKPPLNDGEQYRWILESGEDTIEAVFDEQNHPPTLRKFLDEIKAKQ</sequence>
<keyword evidence="2" id="KW-1185">Reference proteome</keyword>
<dbReference type="AlphaFoldDB" id="A0A4R6TPT9"/>
<dbReference type="RefSeq" id="WP_133644220.1">
    <property type="nucleotide sequence ID" value="NZ_SNYI01000002.1"/>
</dbReference>
<evidence type="ECO:0000313" key="1">
    <source>
        <dbReference type="EMBL" id="TDQ31391.1"/>
    </source>
</evidence>
<comment type="caution">
    <text evidence="1">The sequence shown here is derived from an EMBL/GenBank/DDBJ whole genome shotgun (WGS) entry which is preliminary data.</text>
</comment>
<evidence type="ECO:0000313" key="2">
    <source>
        <dbReference type="Proteomes" id="UP000295468"/>
    </source>
</evidence>
<dbReference type="OrthoDB" id="1448726at2"/>
<name>A0A4R6TPT9_9FLAO</name>
<organism evidence="1 2">
    <name type="scientific">Zeaxanthinibacter enoshimensis</name>
    <dbReference type="NCBI Taxonomy" id="392009"/>
    <lineage>
        <taxon>Bacteria</taxon>
        <taxon>Pseudomonadati</taxon>
        <taxon>Bacteroidota</taxon>
        <taxon>Flavobacteriia</taxon>
        <taxon>Flavobacteriales</taxon>
        <taxon>Flavobacteriaceae</taxon>
        <taxon>Zeaxanthinibacter</taxon>
    </lineage>
</organism>
<gene>
    <name evidence="1" type="ORF">CLV82_2099</name>
</gene>
<proteinExistence type="predicted"/>
<accession>A0A4R6TPT9</accession>